<evidence type="ECO:0000256" key="7">
    <source>
        <dbReference type="ARBA" id="ARBA00023237"/>
    </source>
</evidence>
<dbReference type="PANTHER" id="PTHR30026:SF22">
    <property type="entry name" value="OUTER MEMBRANE EFFLUX PROTEIN"/>
    <property type="match status" value="1"/>
</dbReference>
<organism evidence="10 11">
    <name type="scientific">Roseivivax isoporae LMG 25204</name>
    <dbReference type="NCBI Taxonomy" id="1449351"/>
    <lineage>
        <taxon>Bacteria</taxon>
        <taxon>Pseudomonadati</taxon>
        <taxon>Pseudomonadota</taxon>
        <taxon>Alphaproteobacteria</taxon>
        <taxon>Rhodobacterales</taxon>
        <taxon>Roseobacteraceae</taxon>
        <taxon>Roseivivax</taxon>
    </lineage>
</organism>
<keyword evidence="9" id="KW-0732">Signal</keyword>
<dbReference type="GO" id="GO:0009279">
    <property type="term" value="C:cell outer membrane"/>
    <property type="evidence" value="ECO:0007669"/>
    <property type="project" value="UniProtKB-SubCell"/>
</dbReference>
<feature type="coiled-coil region" evidence="8">
    <location>
        <begin position="172"/>
        <end position="199"/>
    </location>
</feature>
<keyword evidence="5" id="KW-0812">Transmembrane</keyword>
<dbReference type="RefSeq" id="WP_084615353.1">
    <property type="nucleotide sequence ID" value="NZ_JAME01000015.1"/>
</dbReference>
<keyword evidence="4" id="KW-1134">Transmembrane beta strand</keyword>
<proteinExistence type="inferred from homology"/>
<dbReference type="AlphaFoldDB" id="X7F9Q9"/>
<dbReference type="SUPFAM" id="SSF56954">
    <property type="entry name" value="Outer membrane efflux proteins (OEP)"/>
    <property type="match status" value="1"/>
</dbReference>
<keyword evidence="7" id="KW-0998">Cell outer membrane</keyword>
<dbReference type="GO" id="GO:0015288">
    <property type="term" value="F:porin activity"/>
    <property type="evidence" value="ECO:0007669"/>
    <property type="project" value="TreeGrafter"/>
</dbReference>
<reference evidence="10 11" key="1">
    <citation type="submission" date="2014-01" db="EMBL/GenBank/DDBJ databases">
        <title>Roseivivax isoporae LMG 25204 Genome Sequencing.</title>
        <authorList>
            <person name="Lai Q."/>
            <person name="Li G."/>
            <person name="Shao Z."/>
        </authorList>
    </citation>
    <scope>NUCLEOTIDE SEQUENCE [LARGE SCALE GENOMIC DNA]</scope>
    <source>
        <strain evidence="10 11">LMG 25204</strain>
    </source>
</reference>
<dbReference type="PANTHER" id="PTHR30026">
    <property type="entry name" value="OUTER MEMBRANE PROTEIN TOLC"/>
    <property type="match status" value="1"/>
</dbReference>
<feature type="chain" id="PRO_5004978676" evidence="9">
    <location>
        <begin position="26"/>
        <end position="416"/>
    </location>
</feature>
<dbReference type="InterPro" id="IPR003423">
    <property type="entry name" value="OMP_efflux"/>
</dbReference>
<comment type="subcellular location">
    <subcellularLocation>
        <location evidence="1">Cell outer membrane</location>
    </subcellularLocation>
</comment>
<dbReference type="Proteomes" id="UP000023430">
    <property type="component" value="Unassembled WGS sequence"/>
</dbReference>
<evidence type="ECO:0000256" key="9">
    <source>
        <dbReference type="SAM" id="SignalP"/>
    </source>
</evidence>
<evidence type="ECO:0000313" key="10">
    <source>
        <dbReference type="EMBL" id="ETX28834.1"/>
    </source>
</evidence>
<evidence type="ECO:0000256" key="3">
    <source>
        <dbReference type="ARBA" id="ARBA00022448"/>
    </source>
</evidence>
<gene>
    <name evidence="10" type="ORF">RISW2_04880</name>
</gene>
<evidence type="ECO:0000256" key="2">
    <source>
        <dbReference type="ARBA" id="ARBA00007613"/>
    </source>
</evidence>
<dbReference type="EMBL" id="JAME01000015">
    <property type="protein sequence ID" value="ETX28834.1"/>
    <property type="molecule type" value="Genomic_DNA"/>
</dbReference>
<dbReference type="PATRIC" id="fig|1449351.3.peg.2310"/>
<name>X7F9Q9_9RHOB</name>
<evidence type="ECO:0000256" key="6">
    <source>
        <dbReference type="ARBA" id="ARBA00023136"/>
    </source>
</evidence>
<keyword evidence="3" id="KW-0813">Transport</keyword>
<keyword evidence="8" id="KW-0175">Coiled coil</keyword>
<dbReference type="eggNOG" id="COG1538">
    <property type="taxonomic scope" value="Bacteria"/>
</dbReference>
<accession>X7F9Q9</accession>
<dbReference type="OrthoDB" id="9814637at2"/>
<dbReference type="InterPro" id="IPR051906">
    <property type="entry name" value="TolC-like"/>
</dbReference>
<dbReference type="Pfam" id="PF02321">
    <property type="entry name" value="OEP"/>
    <property type="match status" value="2"/>
</dbReference>
<dbReference type="STRING" id="1449351.RISW2_04880"/>
<dbReference type="GO" id="GO:1990281">
    <property type="term" value="C:efflux pump complex"/>
    <property type="evidence" value="ECO:0007669"/>
    <property type="project" value="TreeGrafter"/>
</dbReference>
<evidence type="ECO:0000256" key="5">
    <source>
        <dbReference type="ARBA" id="ARBA00022692"/>
    </source>
</evidence>
<evidence type="ECO:0000256" key="1">
    <source>
        <dbReference type="ARBA" id="ARBA00004442"/>
    </source>
</evidence>
<evidence type="ECO:0000313" key="11">
    <source>
        <dbReference type="Proteomes" id="UP000023430"/>
    </source>
</evidence>
<keyword evidence="11" id="KW-1185">Reference proteome</keyword>
<comment type="similarity">
    <text evidence="2">Belongs to the outer membrane factor (OMF) (TC 1.B.17) family.</text>
</comment>
<evidence type="ECO:0000256" key="4">
    <source>
        <dbReference type="ARBA" id="ARBA00022452"/>
    </source>
</evidence>
<comment type="caution">
    <text evidence="10">The sequence shown here is derived from an EMBL/GenBank/DDBJ whole genome shotgun (WGS) entry which is preliminary data.</text>
</comment>
<feature type="signal peptide" evidence="9">
    <location>
        <begin position="1"/>
        <end position="25"/>
    </location>
</feature>
<protein>
    <submittedName>
        <fullName evidence="10">Membrane protein</fullName>
    </submittedName>
</protein>
<evidence type="ECO:0000256" key="8">
    <source>
        <dbReference type="SAM" id="Coils"/>
    </source>
</evidence>
<sequence length="416" mass="45000">MRAAFRSILVMAACAWMMLGSAALAQMALPQAARLATELDPNVTSLRQQVASRSLDVQAARDEYYPSVSVSADSNTTDANGPGLTLTVSQVLYDWGLIRSKIRAASQVRVQAVSDLKMAVEDLSLRVSEAFLDVEVFERKIALTREYMDYAGRLARQAEDRARAGLGDNGEVARARLEIARAQDQLNSLRSDRDMALTQISFLTGRAPGGVLPPPNLDFPEQYGTDAAILSAVRIAPDYIAARARAAEAEAGVARARASRLPTIKLQAQGRTDLNGGRTRTAVGVSAGVDLNASSIGGRAIQVAQADFEAAKSSLRAVERQMSNTARTALQHISALRATEAARGVQLDQAERVLENYEQQFIAGQRELIDVLTTGRDLYDAQIDQVDTYDERKRTEYEAARDLGVLGTLILSSSPT</sequence>
<keyword evidence="6" id="KW-0472">Membrane</keyword>
<dbReference type="GO" id="GO:0015562">
    <property type="term" value="F:efflux transmembrane transporter activity"/>
    <property type="evidence" value="ECO:0007669"/>
    <property type="project" value="InterPro"/>
</dbReference>
<dbReference type="Gene3D" id="1.20.1600.10">
    <property type="entry name" value="Outer membrane efflux proteins (OEP)"/>
    <property type="match status" value="1"/>
</dbReference>